<keyword evidence="3" id="KW-0805">Transcription regulation</keyword>
<evidence type="ECO:0000256" key="2">
    <source>
        <dbReference type="ARBA" id="ARBA00023012"/>
    </source>
</evidence>
<evidence type="ECO:0000259" key="8">
    <source>
        <dbReference type="PROSITE" id="PS50110"/>
    </source>
</evidence>
<dbReference type="SMART" id="SM00448">
    <property type="entry name" value="REC"/>
    <property type="match status" value="1"/>
</dbReference>
<feature type="domain" description="Response regulatory" evidence="8">
    <location>
        <begin position="3"/>
        <end position="118"/>
    </location>
</feature>
<dbReference type="GO" id="GO:0000156">
    <property type="term" value="F:phosphorelay response regulator activity"/>
    <property type="evidence" value="ECO:0007669"/>
    <property type="project" value="TreeGrafter"/>
</dbReference>
<dbReference type="Pfam" id="PF00486">
    <property type="entry name" value="Trans_reg_C"/>
    <property type="match status" value="1"/>
</dbReference>
<dbReference type="GO" id="GO:0006355">
    <property type="term" value="P:regulation of DNA-templated transcription"/>
    <property type="evidence" value="ECO:0007669"/>
    <property type="project" value="InterPro"/>
</dbReference>
<accession>K1XGH4</accession>
<dbReference type="InterPro" id="IPR039420">
    <property type="entry name" value="WalR-like"/>
</dbReference>
<dbReference type="AlphaFoldDB" id="K1XGH4"/>
<dbReference type="PANTHER" id="PTHR48111:SF1">
    <property type="entry name" value="TWO-COMPONENT RESPONSE REGULATOR ORR33"/>
    <property type="match status" value="1"/>
</dbReference>
<evidence type="ECO:0000256" key="5">
    <source>
        <dbReference type="ARBA" id="ARBA00023163"/>
    </source>
</evidence>
<dbReference type="InterPro" id="IPR001867">
    <property type="entry name" value="OmpR/PhoB-type_DNA-bd"/>
</dbReference>
<evidence type="ECO:0000256" key="3">
    <source>
        <dbReference type="ARBA" id="ARBA00023015"/>
    </source>
</evidence>
<dbReference type="EMBL" id="AMFJ01034434">
    <property type="protein sequence ID" value="EKD29370.1"/>
    <property type="molecule type" value="Genomic_DNA"/>
</dbReference>
<dbReference type="GO" id="GO:0005829">
    <property type="term" value="C:cytosol"/>
    <property type="evidence" value="ECO:0007669"/>
    <property type="project" value="TreeGrafter"/>
</dbReference>
<protein>
    <recommendedName>
        <fullName evidence="11">Two component transcriptional regulator, winged helix family</fullName>
    </recommendedName>
</protein>
<evidence type="ECO:0000313" key="10">
    <source>
        <dbReference type="EMBL" id="EKD29370.1"/>
    </source>
</evidence>
<dbReference type="Gene3D" id="1.10.10.10">
    <property type="entry name" value="Winged helix-like DNA-binding domain superfamily/Winged helix DNA-binding domain"/>
    <property type="match status" value="1"/>
</dbReference>
<keyword evidence="5" id="KW-0804">Transcription</keyword>
<organism evidence="10">
    <name type="scientific">uncultured bacterium</name>
    <name type="common">gcode 4</name>
    <dbReference type="NCBI Taxonomy" id="1234023"/>
    <lineage>
        <taxon>Bacteria</taxon>
        <taxon>environmental samples</taxon>
    </lineage>
</organism>
<dbReference type="InterPro" id="IPR001789">
    <property type="entry name" value="Sig_transdc_resp-reg_receiver"/>
</dbReference>
<feature type="modified residue" description="4-aspartylphosphate" evidence="6">
    <location>
        <position position="54"/>
    </location>
</feature>
<evidence type="ECO:0000256" key="7">
    <source>
        <dbReference type="PROSITE-ProRule" id="PRU01091"/>
    </source>
</evidence>
<evidence type="ECO:0000256" key="4">
    <source>
        <dbReference type="ARBA" id="ARBA00023125"/>
    </source>
</evidence>
<dbReference type="SUPFAM" id="SSF52172">
    <property type="entry name" value="CheY-like"/>
    <property type="match status" value="1"/>
</dbReference>
<dbReference type="Gene3D" id="6.10.250.690">
    <property type="match status" value="1"/>
</dbReference>
<dbReference type="CDD" id="cd00383">
    <property type="entry name" value="trans_reg_C"/>
    <property type="match status" value="1"/>
</dbReference>
<dbReference type="InterPro" id="IPR036388">
    <property type="entry name" value="WH-like_DNA-bd_sf"/>
</dbReference>
<evidence type="ECO:0008006" key="11">
    <source>
        <dbReference type="Google" id="ProtNLM"/>
    </source>
</evidence>
<dbReference type="InterPro" id="IPR011006">
    <property type="entry name" value="CheY-like_superfamily"/>
</dbReference>
<sequence>MTHILLVEDDPGIVNSLSLYLTKSSIKMSTAHDWEGAIELFKKSGESFDLIILDLNLPKKDGFSVCKELRETSIVPIIILSARDGEDDKVRALELGADDYISKPFSPRELVARIGAILKRLGKQSNQEKKELVLSFETITLDMGEYLLKISDNIIKVTKTEFLILAYLIEHQDHIVERETLMKEIIGYDHYLYDRTIDTHMKNLRKKIGDAANIETIRWIGYRIVKSSL</sequence>
<dbReference type="GO" id="GO:0000976">
    <property type="term" value="F:transcription cis-regulatory region binding"/>
    <property type="evidence" value="ECO:0007669"/>
    <property type="project" value="TreeGrafter"/>
</dbReference>
<dbReference type="PROSITE" id="PS50110">
    <property type="entry name" value="RESPONSE_REGULATORY"/>
    <property type="match status" value="1"/>
</dbReference>
<dbReference type="SMART" id="SM00862">
    <property type="entry name" value="Trans_reg_C"/>
    <property type="match status" value="1"/>
</dbReference>
<name>K1XGH4_9BACT</name>
<gene>
    <name evidence="10" type="ORF">ACD_78C00434G0003</name>
</gene>
<dbReference type="PROSITE" id="PS51755">
    <property type="entry name" value="OMPR_PHOB"/>
    <property type="match status" value="1"/>
</dbReference>
<keyword evidence="1 6" id="KW-0597">Phosphoprotein</keyword>
<dbReference type="PANTHER" id="PTHR48111">
    <property type="entry name" value="REGULATOR OF RPOS"/>
    <property type="match status" value="1"/>
</dbReference>
<keyword evidence="4 7" id="KW-0238">DNA-binding</keyword>
<keyword evidence="2" id="KW-0902">Two-component regulatory system</keyword>
<feature type="domain" description="OmpR/PhoB-type" evidence="9">
    <location>
        <begin position="131"/>
        <end position="226"/>
    </location>
</feature>
<proteinExistence type="predicted"/>
<dbReference type="CDD" id="cd17574">
    <property type="entry name" value="REC_OmpR"/>
    <property type="match status" value="1"/>
</dbReference>
<dbReference type="Pfam" id="PF00072">
    <property type="entry name" value="Response_reg"/>
    <property type="match status" value="1"/>
</dbReference>
<evidence type="ECO:0000256" key="1">
    <source>
        <dbReference type="ARBA" id="ARBA00022553"/>
    </source>
</evidence>
<feature type="DNA-binding region" description="OmpR/PhoB-type" evidence="7">
    <location>
        <begin position="131"/>
        <end position="226"/>
    </location>
</feature>
<dbReference type="Gene3D" id="3.40.50.2300">
    <property type="match status" value="1"/>
</dbReference>
<comment type="caution">
    <text evidence="10">The sequence shown here is derived from an EMBL/GenBank/DDBJ whole genome shotgun (WGS) entry which is preliminary data.</text>
</comment>
<evidence type="ECO:0000259" key="9">
    <source>
        <dbReference type="PROSITE" id="PS51755"/>
    </source>
</evidence>
<reference evidence="10" key="1">
    <citation type="journal article" date="2012" name="Science">
        <title>Fermentation, hydrogen, and sulfur metabolism in multiple uncultivated bacterial phyla.</title>
        <authorList>
            <person name="Wrighton K.C."/>
            <person name="Thomas B.C."/>
            <person name="Sharon I."/>
            <person name="Miller C.S."/>
            <person name="Castelle C.J."/>
            <person name="VerBerkmoes N.C."/>
            <person name="Wilkins M.J."/>
            <person name="Hettich R.L."/>
            <person name="Lipton M.S."/>
            <person name="Williams K.H."/>
            <person name="Long P.E."/>
            <person name="Banfield J.F."/>
        </authorList>
    </citation>
    <scope>NUCLEOTIDE SEQUENCE [LARGE SCALE GENOMIC DNA]</scope>
</reference>
<dbReference type="GO" id="GO:0032993">
    <property type="term" value="C:protein-DNA complex"/>
    <property type="evidence" value="ECO:0007669"/>
    <property type="project" value="TreeGrafter"/>
</dbReference>
<evidence type="ECO:0000256" key="6">
    <source>
        <dbReference type="PROSITE-ProRule" id="PRU00169"/>
    </source>
</evidence>